<dbReference type="GO" id="GO:0016779">
    <property type="term" value="F:nucleotidyltransferase activity"/>
    <property type="evidence" value="ECO:0007669"/>
    <property type="project" value="UniProtKB-KW"/>
</dbReference>
<protein>
    <submittedName>
        <fullName evidence="11">RNA polymerase sigma-54 factor</fullName>
    </submittedName>
</protein>
<dbReference type="NCBIfam" id="TIGR02395">
    <property type="entry name" value="rpoN_sigma"/>
    <property type="match status" value="1"/>
</dbReference>
<evidence type="ECO:0000256" key="4">
    <source>
        <dbReference type="ARBA" id="ARBA00022695"/>
    </source>
</evidence>
<dbReference type="Pfam" id="PF04552">
    <property type="entry name" value="Sigma54_DBD"/>
    <property type="match status" value="1"/>
</dbReference>
<evidence type="ECO:0000256" key="2">
    <source>
        <dbReference type="ARBA" id="ARBA00022478"/>
    </source>
</evidence>
<keyword evidence="8" id="KW-0804">Transcription</keyword>
<accession>A0A2Z3LJ56</accession>
<gene>
    <name evidence="11" type="primary">rpoN</name>
    <name evidence="11" type="ORF">DK880_00771</name>
</gene>
<dbReference type="GO" id="GO:0016987">
    <property type="term" value="F:sigma factor activity"/>
    <property type="evidence" value="ECO:0007669"/>
    <property type="project" value="UniProtKB-KW"/>
</dbReference>
<dbReference type="KEGG" id="cher:DK880_00771"/>
<dbReference type="PANTHER" id="PTHR32248:SF4">
    <property type="entry name" value="RNA POLYMERASE SIGMA-54 FACTOR"/>
    <property type="match status" value="1"/>
</dbReference>
<dbReference type="Pfam" id="PF00309">
    <property type="entry name" value="Sigma54_AID"/>
    <property type="match status" value="1"/>
</dbReference>
<evidence type="ECO:0000256" key="6">
    <source>
        <dbReference type="ARBA" id="ARBA00023082"/>
    </source>
</evidence>
<keyword evidence="12" id="KW-1185">Reference proteome</keyword>
<dbReference type="InterPro" id="IPR038709">
    <property type="entry name" value="RpoN_core-bd_sf"/>
</dbReference>
<dbReference type="InterPro" id="IPR007046">
    <property type="entry name" value="RNA_pol_sigma_54_core-bd"/>
</dbReference>
<evidence type="ECO:0000259" key="10">
    <source>
        <dbReference type="Pfam" id="PF04963"/>
    </source>
</evidence>
<dbReference type="Pfam" id="PF04963">
    <property type="entry name" value="Sigma54_CBD"/>
    <property type="match status" value="1"/>
</dbReference>
<dbReference type="GO" id="GO:0003677">
    <property type="term" value="F:DNA binding"/>
    <property type="evidence" value="ECO:0007669"/>
    <property type="project" value="UniProtKB-KW"/>
</dbReference>
<dbReference type="PANTHER" id="PTHR32248">
    <property type="entry name" value="RNA POLYMERASE SIGMA-54 FACTOR"/>
    <property type="match status" value="1"/>
</dbReference>
<keyword evidence="7" id="KW-0238">DNA-binding</keyword>
<proteinExistence type="inferred from homology"/>
<keyword evidence="4" id="KW-0548">Nucleotidyltransferase</keyword>
<keyword evidence="2" id="KW-0240">DNA-directed RNA polymerase</keyword>
<dbReference type="PROSITE" id="PS50044">
    <property type="entry name" value="SIGMA54_3"/>
    <property type="match status" value="1"/>
</dbReference>
<dbReference type="OrthoDB" id="9814402at2"/>
<dbReference type="Gene3D" id="1.10.10.1330">
    <property type="entry name" value="RNA polymerase sigma-54 factor, core-binding domain"/>
    <property type="match status" value="1"/>
</dbReference>
<dbReference type="AlphaFoldDB" id="A0A2Z3LJ56"/>
<dbReference type="GO" id="GO:0001216">
    <property type="term" value="F:DNA-binding transcription activator activity"/>
    <property type="evidence" value="ECO:0007669"/>
    <property type="project" value="InterPro"/>
</dbReference>
<dbReference type="Gene3D" id="1.10.10.60">
    <property type="entry name" value="Homeodomain-like"/>
    <property type="match status" value="1"/>
</dbReference>
<evidence type="ECO:0000256" key="1">
    <source>
        <dbReference type="ARBA" id="ARBA00008798"/>
    </source>
</evidence>
<dbReference type="PROSITE" id="PS00718">
    <property type="entry name" value="SIGMA54_2"/>
    <property type="match status" value="1"/>
</dbReference>
<dbReference type="InterPro" id="IPR007634">
    <property type="entry name" value="RNA_pol_sigma_54_DNA-bd"/>
</dbReference>
<feature type="domain" description="RNA polymerase sigma factor 54 DNA-binding" evidence="9">
    <location>
        <begin position="309"/>
        <end position="467"/>
    </location>
</feature>
<evidence type="ECO:0000256" key="3">
    <source>
        <dbReference type="ARBA" id="ARBA00022679"/>
    </source>
</evidence>
<dbReference type="PRINTS" id="PR00045">
    <property type="entry name" value="SIGMA54FCT"/>
</dbReference>
<name>A0A2Z3LJ56_9BACT</name>
<feature type="domain" description="RNA polymerase sigma factor 54 core-binding" evidence="10">
    <location>
        <begin position="96"/>
        <end position="286"/>
    </location>
</feature>
<evidence type="ECO:0000313" key="11">
    <source>
        <dbReference type="EMBL" id="AWN82080.1"/>
    </source>
</evidence>
<evidence type="ECO:0000256" key="8">
    <source>
        <dbReference type="ARBA" id="ARBA00023163"/>
    </source>
</evidence>
<comment type="similarity">
    <text evidence="1">Belongs to the sigma-54 factor family.</text>
</comment>
<keyword evidence="5" id="KW-0805">Transcription regulation</keyword>
<dbReference type="Proteomes" id="UP000245872">
    <property type="component" value="Chromosome"/>
</dbReference>
<keyword evidence="6" id="KW-0731">Sigma factor</keyword>
<reference evidence="11 12" key="1">
    <citation type="submission" date="2018-05" db="EMBL/GenBank/DDBJ databases">
        <title>Candidatus Cardinium hertigii Genome Assembly.</title>
        <authorList>
            <person name="Showmaker K.C."/>
            <person name="Walden K.O."/>
            <person name="Fields C.J."/>
            <person name="Lambert K.N."/>
            <person name="Hudson M.E."/>
        </authorList>
    </citation>
    <scope>NUCLEOTIDE SEQUENCE [LARGE SCALE GENOMIC DNA]</scope>
    <source>
        <strain evidence="12">cHgTN10</strain>
    </source>
</reference>
<evidence type="ECO:0000256" key="7">
    <source>
        <dbReference type="ARBA" id="ARBA00023125"/>
    </source>
</evidence>
<sequence length="470" mass="53739">MQKLQLEQKLAHKLSGQQIQFIKLLQLPTTALDNYITKEIAVNPLLEDTQEVNQEVVDREEDEILMQEYTYGCPIGSYPKTEARAARDTWTPAILSFQEKLKAQLQLLHLSEVGYTIGEYLIGSLDEGGFLPYDLEIIVQDLYVMYYLEISLEEVEQVLRAIQSLDPPGIAARNLQECLLLQLQAQNQLDPVVQLAYQVVSNCFQAFTKKHYAVIVKKLGITNKQLLKEAFAHITRLNPRPANVQHTAPYTNEYLSPDFIVIEKEGKLVVDLLYYSTYKPCLNQKYLTMLQCYEQKAKQDVATQEMVVFLKKKLEDAKWFMEALSQRSQTLLKTMEAIVALQTAFFLEGEEVDKLRPMILQHVADKVAMDASTISRIVNQKSVQGKFGIYPLKFFFSEGLRKVTGEDVSNKAIKKRILELIDSENKSNPYPDGHIEALLIAEGYSVARRTVAKYREQLHLPVARLRKALV</sequence>
<dbReference type="EMBL" id="CP029619">
    <property type="protein sequence ID" value="AWN82080.1"/>
    <property type="molecule type" value="Genomic_DNA"/>
</dbReference>
<dbReference type="GO" id="GO:0006352">
    <property type="term" value="P:DNA-templated transcription initiation"/>
    <property type="evidence" value="ECO:0007669"/>
    <property type="project" value="InterPro"/>
</dbReference>
<dbReference type="GO" id="GO:0000428">
    <property type="term" value="C:DNA-directed RNA polymerase complex"/>
    <property type="evidence" value="ECO:0007669"/>
    <property type="project" value="UniProtKB-KW"/>
</dbReference>
<evidence type="ECO:0000256" key="5">
    <source>
        <dbReference type="ARBA" id="ARBA00023015"/>
    </source>
</evidence>
<dbReference type="PIRSF" id="PIRSF000774">
    <property type="entry name" value="RpoN"/>
    <property type="match status" value="1"/>
</dbReference>
<organism evidence="11 12">
    <name type="scientific">Candidatus Cardinium hertigii</name>
    <dbReference type="NCBI Taxonomy" id="247481"/>
    <lineage>
        <taxon>Bacteria</taxon>
        <taxon>Pseudomonadati</taxon>
        <taxon>Bacteroidota</taxon>
        <taxon>Cytophagia</taxon>
        <taxon>Cytophagales</taxon>
        <taxon>Amoebophilaceae</taxon>
        <taxon>Candidatus Cardinium</taxon>
    </lineage>
</organism>
<evidence type="ECO:0000259" key="9">
    <source>
        <dbReference type="Pfam" id="PF04552"/>
    </source>
</evidence>
<keyword evidence="3" id="KW-0808">Transferase</keyword>
<dbReference type="InterPro" id="IPR000394">
    <property type="entry name" value="RNA_pol_sigma_54"/>
</dbReference>
<evidence type="ECO:0000313" key="12">
    <source>
        <dbReference type="Proteomes" id="UP000245872"/>
    </source>
</evidence>
<dbReference type="RefSeq" id="WP_109997478.1">
    <property type="nucleotide sequence ID" value="NZ_CP029619.1"/>
</dbReference>